<dbReference type="InterPro" id="IPR050377">
    <property type="entry name" value="Radical_SAM_PqqE_MftC-like"/>
</dbReference>
<gene>
    <name evidence="2" type="ORF">CWS72_02190</name>
</gene>
<dbReference type="InterPro" id="IPR023885">
    <property type="entry name" value="4Fe4S-binding_SPASM_dom"/>
</dbReference>
<accession>A0A2N3PZY9</accession>
<organism evidence="2 3">
    <name type="scientific">Telmatospirillum siberiense</name>
    <dbReference type="NCBI Taxonomy" id="382514"/>
    <lineage>
        <taxon>Bacteria</taxon>
        <taxon>Pseudomonadati</taxon>
        <taxon>Pseudomonadota</taxon>
        <taxon>Alphaproteobacteria</taxon>
        <taxon>Rhodospirillales</taxon>
        <taxon>Rhodospirillaceae</taxon>
        <taxon>Telmatospirillum</taxon>
    </lineage>
</organism>
<dbReference type="PANTHER" id="PTHR11228">
    <property type="entry name" value="RADICAL SAM DOMAIN PROTEIN"/>
    <property type="match status" value="1"/>
</dbReference>
<dbReference type="Gene3D" id="3.20.20.70">
    <property type="entry name" value="Aldolase class I"/>
    <property type="match status" value="2"/>
</dbReference>
<evidence type="ECO:0000313" key="2">
    <source>
        <dbReference type="EMBL" id="PKU25974.1"/>
    </source>
</evidence>
<dbReference type="InterPro" id="IPR013785">
    <property type="entry name" value="Aldolase_TIM"/>
</dbReference>
<feature type="domain" description="4Fe4S-binding SPASM" evidence="1">
    <location>
        <begin position="6"/>
        <end position="70"/>
    </location>
</feature>
<reference evidence="3" key="1">
    <citation type="submission" date="2017-12" db="EMBL/GenBank/DDBJ databases">
        <title>Draft genome sequence of Telmatospirillum siberiense 26-4b1T, an acidotolerant peatland alphaproteobacterium potentially involved in sulfur cycling.</title>
        <authorList>
            <person name="Hausmann B."/>
            <person name="Pjevac P."/>
            <person name="Schreck K."/>
            <person name="Herbold C.W."/>
            <person name="Daims H."/>
            <person name="Wagner M."/>
            <person name="Pester M."/>
            <person name="Loy A."/>
        </authorList>
    </citation>
    <scope>NUCLEOTIDE SEQUENCE [LARGE SCALE GENOMIC DNA]</scope>
    <source>
        <strain evidence="3">26-4b1</strain>
    </source>
</reference>
<proteinExistence type="predicted"/>
<evidence type="ECO:0000313" key="3">
    <source>
        <dbReference type="Proteomes" id="UP000233293"/>
    </source>
</evidence>
<dbReference type="AlphaFoldDB" id="A0A2N3PZY9"/>
<comment type="caution">
    <text evidence="2">The sequence shown here is derived from an EMBL/GenBank/DDBJ whole genome shotgun (WGS) entry which is preliminary data.</text>
</comment>
<protein>
    <recommendedName>
        <fullName evidence="1">4Fe4S-binding SPASM domain-containing protein</fullName>
    </recommendedName>
</protein>
<dbReference type="Pfam" id="PF13186">
    <property type="entry name" value="SPASM"/>
    <property type="match status" value="1"/>
</dbReference>
<evidence type="ECO:0000259" key="1">
    <source>
        <dbReference type="Pfam" id="PF13186"/>
    </source>
</evidence>
<name>A0A2N3PZY9_9PROT</name>
<keyword evidence="3" id="KW-1185">Reference proteome</keyword>
<dbReference type="InterPro" id="IPR058240">
    <property type="entry name" value="rSAM_sf"/>
</dbReference>
<dbReference type="PANTHER" id="PTHR11228:SF7">
    <property type="entry name" value="PQQA PEPTIDE CYCLASE"/>
    <property type="match status" value="1"/>
</dbReference>
<dbReference type="SUPFAM" id="SSF102114">
    <property type="entry name" value="Radical SAM enzymes"/>
    <property type="match status" value="2"/>
</dbReference>
<dbReference type="CDD" id="cd21109">
    <property type="entry name" value="SPASM"/>
    <property type="match status" value="1"/>
</dbReference>
<dbReference type="EMBL" id="PIUM01000002">
    <property type="protein sequence ID" value="PKU25974.1"/>
    <property type="molecule type" value="Genomic_DNA"/>
</dbReference>
<dbReference type="Proteomes" id="UP000233293">
    <property type="component" value="Unassembled WGS sequence"/>
</dbReference>
<sequence>MLAQFCPRPFDRLEISLNGDALLCHSTWIIGNAGNLTEQSLDEVWNSAAARTMRESVHDQSFRFCLRARCPHLATLPEAERQSDPDLRAIAADRQVTLERRPSRLVLSYAPSSATRWSSGVDEAMRAADNQRRAVVTDRLIAGLQFWNTPRSIAVVGPGDPLASPHMLRILHHLAERERGPLRLDIQTNAQNLSEQTWRLLSGLERYDLGLEVTLDAVWPWSEDHRRSAVTWEALSGALDLAASLRRNGRLRRLAISMTVETASLPQMPTMVELGQTLHCDRVIFSPIAATAFLPQPAAARKIADPSHPDHGALREMLRNPMFSDPIVDLTELSKLRG</sequence>